<sequence length="159" mass="19063">FFRRYMEEEPAEPFNAIKEYYNIHGRKEKLSEIFYALIMTDREYGISLEDGEPDNSNVDSALRWFPFTAWSFLARWVNERCNFLPPTTGHFYVDEAKYQNDPYNIENKLKDFRRHIPLTKKQKMLLWTWGPCSLLLAYLFLEIMTYNAKGETVLLGYLF</sequence>
<feature type="non-terminal residue" evidence="2">
    <location>
        <position position="1"/>
    </location>
</feature>
<gene>
    <name evidence="2" type="ORF">RJJ65_36310</name>
</gene>
<evidence type="ECO:0000313" key="3">
    <source>
        <dbReference type="Proteomes" id="UP001268610"/>
    </source>
</evidence>
<accession>A0AAJ2H216</accession>
<evidence type="ECO:0000313" key="2">
    <source>
        <dbReference type="EMBL" id="MDR9778000.1"/>
    </source>
</evidence>
<protein>
    <submittedName>
        <fullName evidence="2">Uncharacterized protein</fullName>
    </submittedName>
</protein>
<reference evidence="2" key="1">
    <citation type="submission" date="2023-04" db="EMBL/GenBank/DDBJ databases">
        <title>Genomic characterization of faba bean (Vicia faba) microsymbionts in Mexican soils.</title>
        <authorList>
            <person name="Rivera Orduna F.N."/>
            <person name="Guevara-Luna J."/>
            <person name="Yan J."/>
            <person name="Arroyo-Herrera I."/>
            <person name="Li Y."/>
            <person name="Vasquez-Murrieta M.S."/>
            <person name="Wang E.T."/>
        </authorList>
    </citation>
    <scope>NUCLEOTIDE SEQUENCE</scope>
    <source>
        <strain evidence="2">CH26</strain>
    </source>
</reference>
<dbReference type="AlphaFoldDB" id="A0AAJ2H216"/>
<feature type="transmembrane region" description="Helical" evidence="1">
    <location>
        <begin position="124"/>
        <end position="141"/>
    </location>
</feature>
<evidence type="ECO:0000256" key="1">
    <source>
        <dbReference type="SAM" id="Phobius"/>
    </source>
</evidence>
<dbReference type="EMBL" id="JAVLSF010000370">
    <property type="protein sequence ID" value="MDR9778000.1"/>
    <property type="molecule type" value="Genomic_DNA"/>
</dbReference>
<dbReference type="RefSeq" id="WP_310866147.1">
    <property type="nucleotide sequence ID" value="NZ_JAVLSF010000370.1"/>
</dbReference>
<name>A0AAJ2H216_9HYPH</name>
<comment type="caution">
    <text evidence="2">The sequence shown here is derived from an EMBL/GenBank/DDBJ whole genome shotgun (WGS) entry which is preliminary data.</text>
</comment>
<keyword evidence="1" id="KW-1133">Transmembrane helix</keyword>
<keyword evidence="1" id="KW-0472">Membrane</keyword>
<proteinExistence type="predicted"/>
<organism evidence="2 3">
    <name type="scientific">Rhizobium hidalgonense</name>
    <dbReference type="NCBI Taxonomy" id="1538159"/>
    <lineage>
        <taxon>Bacteria</taxon>
        <taxon>Pseudomonadati</taxon>
        <taxon>Pseudomonadota</taxon>
        <taxon>Alphaproteobacteria</taxon>
        <taxon>Hyphomicrobiales</taxon>
        <taxon>Rhizobiaceae</taxon>
        <taxon>Rhizobium/Agrobacterium group</taxon>
        <taxon>Rhizobium</taxon>
    </lineage>
</organism>
<keyword evidence="1" id="KW-0812">Transmembrane</keyword>
<dbReference type="Proteomes" id="UP001268610">
    <property type="component" value="Unassembled WGS sequence"/>
</dbReference>